<proteinExistence type="predicted"/>
<evidence type="ECO:0000313" key="1">
    <source>
        <dbReference type="EMBL" id="KAH9300212.1"/>
    </source>
</evidence>
<dbReference type="EMBL" id="JAHRHJ020000009">
    <property type="protein sequence ID" value="KAH9300212.1"/>
    <property type="molecule type" value="Genomic_DNA"/>
</dbReference>
<protein>
    <submittedName>
        <fullName evidence="1">Uncharacterized protein</fullName>
    </submittedName>
</protein>
<comment type="caution">
    <text evidence="1">The sequence shown here is derived from an EMBL/GenBank/DDBJ whole genome shotgun (WGS) entry which is preliminary data.</text>
</comment>
<reference evidence="1 2" key="1">
    <citation type="journal article" date="2021" name="Nat. Plants">
        <title>The Taxus genome provides insights into paclitaxel biosynthesis.</title>
        <authorList>
            <person name="Xiong X."/>
            <person name="Gou J."/>
            <person name="Liao Q."/>
            <person name="Li Y."/>
            <person name="Zhou Q."/>
            <person name="Bi G."/>
            <person name="Li C."/>
            <person name="Du R."/>
            <person name="Wang X."/>
            <person name="Sun T."/>
            <person name="Guo L."/>
            <person name="Liang H."/>
            <person name="Lu P."/>
            <person name="Wu Y."/>
            <person name="Zhang Z."/>
            <person name="Ro D.K."/>
            <person name="Shang Y."/>
            <person name="Huang S."/>
            <person name="Yan J."/>
        </authorList>
    </citation>
    <scope>NUCLEOTIDE SEQUENCE [LARGE SCALE GENOMIC DNA]</scope>
    <source>
        <strain evidence="1">Ta-2019</strain>
    </source>
</reference>
<feature type="non-terminal residue" evidence="1">
    <location>
        <position position="1"/>
    </location>
</feature>
<sequence>VELTDWEANWSAVEVIVAVGMEVVCAVEVAAVLVGRGVGEAVLVVEVDGLT</sequence>
<feature type="non-terminal residue" evidence="1">
    <location>
        <position position="51"/>
    </location>
</feature>
<evidence type="ECO:0000313" key="2">
    <source>
        <dbReference type="Proteomes" id="UP000824469"/>
    </source>
</evidence>
<gene>
    <name evidence="1" type="ORF">KI387_011795</name>
</gene>
<accession>A0AA38CHF5</accession>
<dbReference type="Proteomes" id="UP000824469">
    <property type="component" value="Unassembled WGS sequence"/>
</dbReference>
<dbReference type="AlphaFoldDB" id="A0AA38CHF5"/>
<keyword evidence="2" id="KW-1185">Reference proteome</keyword>
<name>A0AA38CHF5_TAXCH</name>
<organism evidence="1 2">
    <name type="scientific">Taxus chinensis</name>
    <name type="common">Chinese yew</name>
    <name type="synonym">Taxus wallichiana var. chinensis</name>
    <dbReference type="NCBI Taxonomy" id="29808"/>
    <lineage>
        <taxon>Eukaryota</taxon>
        <taxon>Viridiplantae</taxon>
        <taxon>Streptophyta</taxon>
        <taxon>Embryophyta</taxon>
        <taxon>Tracheophyta</taxon>
        <taxon>Spermatophyta</taxon>
        <taxon>Pinopsida</taxon>
        <taxon>Pinidae</taxon>
        <taxon>Conifers II</taxon>
        <taxon>Cupressales</taxon>
        <taxon>Taxaceae</taxon>
        <taxon>Taxus</taxon>
    </lineage>
</organism>